<dbReference type="Gene3D" id="3.10.580.10">
    <property type="entry name" value="CBS-domain"/>
    <property type="match status" value="1"/>
</dbReference>
<feature type="domain" description="CBS" evidence="3">
    <location>
        <begin position="98"/>
        <end position="150"/>
    </location>
</feature>
<gene>
    <name evidence="4" type="ORF">EDC39_11814</name>
</gene>
<dbReference type="InterPro" id="IPR000644">
    <property type="entry name" value="CBS_dom"/>
</dbReference>
<dbReference type="SMART" id="SM00116">
    <property type="entry name" value="CBS"/>
    <property type="match status" value="2"/>
</dbReference>
<dbReference type="RefSeq" id="WP_148897060.1">
    <property type="nucleotide sequence ID" value="NZ_VNIB01000018.1"/>
</dbReference>
<dbReference type="PANTHER" id="PTHR43080:SF26">
    <property type="entry name" value="REGULATORY PROTEIN"/>
    <property type="match status" value="1"/>
</dbReference>
<dbReference type="CDD" id="cd04586">
    <property type="entry name" value="CBS_pair_BON_assoc"/>
    <property type="match status" value="1"/>
</dbReference>
<evidence type="ECO:0000313" key="4">
    <source>
        <dbReference type="EMBL" id="TYO95676.1"/>
    </source>
</evidence>
<evidence type="ECO:0000313" key="5">
    <source>
        <dbReference type="Proteomes" id="UP000324159"/>
    </source>
</evidence>
<evidence type="ECO:0000256" key="2">
    <source>
        <dbReference type="PROSITE-ProRule" id="PRU00703"/>
    </source>
</evidence>
<organism evidence="4 5">
    <name type="scientific">Geothermobacter ehrlichii</name>
    <dbReference type="NCBI Taxonomy" id="213224"/>
    <lineage>
        <taxon>Bacteria</taxon>
        <taxon>Pseudomonadati</taxon>
        <taxon>Thermodesulfobacteriota</taxon>
        <taxon>Desulfuromonadia</taxon>
        <taxon>Desulfuromonadales</taxon>
        <taxon>Geothermobacteraceae</taxon>
        <taxon>Geothermobacter</taxon>
    </lineage>
</organism>
<dbReference type="PROSITE" id="PS51371">
    <property type="entry name" value="CBS"/>
    <property type="match status" value="2"/>
</dbReference>
<protein>
    <submittedName>
        <fullName evidence="4">CBS domain protein</fullName>
    </submittedName>
</protein>
<dbReference type="Pfam" id="PF00571">
    <property type="entry name" value="CBS"/>
    <property type="match status" value="2"/>
</dbReference>
<reference evidence="4 5" key="1">
    <citation type="submission" date="2019-07" db="EMBL/GenBank/DDBJ databases">
        <title>Genomic Encyclopedia of Type Strains, Phase IV (KMG-IV): sequencing the most valuable type-strain genomes for metagenomic binning, comparative biology and taxonomic classification.</title>
        <authorList>
            <person name="Goeker M."/>
        </authorList>
    </citation>
    <scope>NUCLEOTIDE SEQUENCE [LARGE SCALE GENOMIC DNA]</scope>
    <source>
        <strain evidence="4 5">SS015</strain>
    </source>
</reference>
<accession>A0A5D3WH42</accession>
<dbReference type="InterPro" id="IPR051257">
    <property type="entry name" value="Diverse_CBS-Domain"/>
</dbReference>
<keyword evidence="5" id="KW-1185">Reference proteome</keyword>
<dbReference type="EMBL" id="VNIB01000018">
    <property type="protein sequence ID" value="TYO95676.1"/>
    <property type="molecule type" value="Genomic_DNA"/>
</dbReference>
<dbReference type="PANTHER" id="PTHR43080">
    <property type="entry name" value="CBS DOMAIN-CONTAINING PROTEIN CBSX3, MITOCHONDRIAL"/>
    <property type="match status" value="1"/>
</dbReference>
<proteinExistence type="predicted"/>
<evidence type="ECO:0000256" key="1">
    <source>
        <dbReference type="ARBA" id="ARBA00023122"/>
    </source>
</evidence>
<keyword evidence="1 2" id="KW-0129">CBS domain</keyword>
<evidence type="ECO:0000259" key="3">
    <source>
        <dbReference type="PROSITE" id="PS51371"/>
    </source>
</evidence>
<feature type="domain" description="CBS" evidence="3">
    <location>
        <begin position="8"/>
        <end position="65"/>
    </location>
</feature>
<dbReference type="AlphaFoldDB" id="A0A5D3WH42"/>
<sequence length="150" mass="16684">MLTAGEIMTREVYTVAPETSVDDLAKMFVELNKNALPVVDDDGVLVGLVSQNDLIEQDKPLHIPTVISLFDAVIYLEGEKRFREQVERMTARTVEEICRKDPVTCRESTPVAEVAQLMVDHAAHLVPVVDDEGRVVGVVARLDIIRSMNL</sequence>
<dbReference type="InterPro" id="IPR046342">
    <property type="entry name" value="CBS_dom_sf"/>
</dbReference>
<comment type="caution">
    <text evidence="4">The sequence shown here is derived from an EMBL/GenBank/DDBJ whole genome shotgun (WGS) entry which is preliminary data.</text>
</comment>
<dbReference type="OrthoDB" id="9790355at2"/>
<dbReference type="SUPFAM" id="SSF54631">
    <property type="entry name" value="CBS-domain pair"/>
    <property type="match status" value="1"/>
</dbReference>
<dbReference type="Proteomes" id="UP000324159">
    <property type="component" value="Unassembled WGS sequence"/>
</dbReference>
<name>A0A5D3WH42_9BACT</name>